<organism evidence="2 3">
    <name type="scientific">Xanthomarina gelatinilytica</name>
    <dbReference type="NCBI Taxonomy" id="1137281"/>
    <lineage>
        <taxon>Bacteria</taxon>
        <taxon>Pseudomonadati</taxon>
        <taxon>Bacteroidota</taxon>
        <taxon>Flavobacteriia</taxon>
        <taxon>Flavobacteriales</taxon>
        <taxon>Flavobacteriaceae</taxon>
        <taxon>Xanthomarina</taxon>
    </lineage>
</organism>
<protein>
    <submittedName>
        <fullName evidence="2">Quinol oxidase</fullName>
    </submittedName>
</protein>
<sequence>MKDIHIKNDSGLLALALRLVVGWTYFSAFWRRVALE</sequence>
<evidence type="ECO:0000256" key="1">
    <source>
        <dbReference type="SAM" id="Phobius"/>
    </source>
</evidence>
<proteinExistence type="predicted"/>
<keyword evidence="1" id="KW-0472">Membrane</keyword>
<accession>A0A3D6BVA8</accession>
<evidence type="ECO:0000313" key="2">
    <source>
        <dbReference type="EMBL" id="HCY82607.1"/>
    </source>
</evidence>
<comment type="caution">
    <text evidence="2">The sequence shown here is derived from an EMBL/GenBank/DDBJ whole genome shotgun (WGS) entry which is preliminary data.</text>
</comment>
<feature type="transmembrane region" description="Helical" evidence="1">
    <location>
        <begin position="12"/>
        <end position="30"/>
    </location>
</feature>
<reference evidence="2 3" key="1">
    <citation type="journal article" date="2018" name="Nat. Biotechnol.">
        <title>A standardized bacterial taxonomy based on genome phylogeny substantially revises the tree of life.</title>
        <authorList>
            <person name="Parks D.H."/>
            <person name="Chuvochina M."/>
            <person name="Waite D.W."/>
            <person name="Rinke C."/>
            <person name="Skarshewski A."/>
            <person name="Chaumeil P.A."/>
            <person name="Hugenholtz P."/>
        </authorList>
    </citation>
    <scope>NUCLEOTIDE SEQUENCE [LARGE SCALE GENOMIC DNA]</scope>
    <source>
        <strain evidence="2">UBA10227</strain>
    </source>
</reference>
<evidence type="ECO:0000313" key="3">
    <source>
        <dbReference type="Proteomes" id="UP000263268"/>
    </source>
</evidence>
<name>A0A3D6BVA8_9FLAO</name>
<keyword evidence="1" id="KW-0812">Transmembrane</keyword>
<gene>
    <name evidence="2" type="ORF">DHV22_13970</name>
</gene>
<dbReference type="AlphaFoldDB" id="A0A3D6BVA8"/>
<dbReference type="EMBL" id="DPRK01000220">
    <property type="protein sequence ID" value="HCY82607.1"/>
    <property type="molecule type" value="Genomic_DNA"/>
</dbReference>
<feature type="non-terminal residue" evidence="2">
    <location>
        <position position="36"/>
    </location>
</feature>
<dbReference type="Proteomes" id="UP000263268">
    <property type="component" value="Unassembled WGS sequence"/>
</dbReference>
<keyword evidence="1" id="KW-1133">Transmembrane helix</keyword>